<keyword evidence="1" id="KW-0812">Transmembrane</keyword>
<feature type="transmembrane region" description="Helical" evidence="1">
    <location>
        <begin position="125"/>
        <end position="141"/>
    </location>
</feature>
<gene>
    <name evidence="2" type="ORF">Sradi_4007700</name>
</gene>
<evidence type="ECO:0000256" key="1">
    <source>
        <dbReference type="SAM" id="Phobius"/>
    </source>
</evidence>
<accession>A0AAW2PKK3</accession>
<organism evidence="2">
    <name type="scientific">Sesamum radiatum</name>
    <name type="common">Black benniseed</name>
    <dbReference type="NCBI Taxonomy" id="300843"/>
    <lineage>
        <taxon>Eukaryota</taxon>
        <taxon>Viridiplantae</taxon>
        <taxon>Streptophyta</taxon>
        <taxon>Embryophyta</taxon>
        <taxon>Tracheophyta</taxon>
        <taxon>Spermatophyta</taxon>
        <taxon>Magnoliopsida</taxon>
        <taxon>eudicotyledons</taxon>
        <taxon>Gunneridae</taxon>
        <taxon>Pentapetalae</taxon>
        <taxon>asterids</taxon>
        <taxon>lamiids</taxon>
        <taxon>Lamiales</taxon>
        <taxon>Pedaliaceae</taxon>
        <taxon>Sesamum</taxon>
    </lineage>
</organism>
<reference evidence="2" key="1">
    <citation type="submission" date="2020-06" db="EMBL/GenBank/DDBJ databases">
        <authorList>
            <person name="Li T."/>
            <person name="Hu X."/>
            <person name="Zhang T."/>
            <person name="Song X."/>
            <person name="Zhang H."/>
            <person name="Dai N."/>
            <person name="Sheng W."/>
            <person name="Hou X."/>
            <person name="Wei L."/>
        </authorList>
    </citation>
    <scope>NUCLEOTIDE SEQUENCE</scope>
    <source>
        <strain evidence="2">G02</strain>
        <tissue evidence="2">Leaf</tissue>
    </source>
</reference>
<keyword evidence="1" id="KW-1133">Transmembrane helix</keyword>
<name>A0AAW2PKK3_SESRA</name>
<keyword evidence="1" id="KW-0472">Membrane</keyword>
<proteinExistence type="predicted"/>
<reference evidence="2" key="2">
    <citation type="journal article" date="2024" name="Plant">
        <title>Genomic evolution and insights into agronomic trait innovations of Sesamum species.</title>
        <authorList>
            <person name="Miao H."/>
            <person name="Wang L."/>
            <person name="Qu L."/>
            <person name="Liu H."/>
            <person name="Sun Y."/>
            <person name="Le M."/>
            <person name="Wang Q."/>
            <person name="Wei S."/>
            <person name="Zheng Y."/>
            <person name="Lin W."/>
            <person name="Duan Y."/>
            <person name="Cao H."/>
            <person name="Xiong S."/>
            <person name="Wang X."/>
            <person name="Wei L."/>
            <person name="Li C."/>
            <person name="Ma Q."/>
            <person name="Ju M."/>
            <person name="Zhao R."/>
            <person name="Li G."/>
            <person name="Mu C."/>
            <person name="Tian Q."/>
            <person name="Mei H."/>
            <person name="Zhang T."/>
            <person name="Gao T."/>
            <person name="Zhang H."/>
        </authorList>
    </citation>
    <scope>NUCLEOTIDE SEQUENCE</scope>
    <source>
        <strain evidence="2">G02</strain>
    </source>
</reference>
<evidence type="ECO:0000313" key="2">
    <source>
        <dbReference type="EMBL" id="KAL0355608.1"/>
    </source>
</evidence>
<dbReference type="EMBL" id="JACGWJ010000017">
    <property type="protein sequence ID" value="KAL0355608.1"/>
    <property type="molecule type" value="Genomic_DNA"/>
</dbReference>
<protein>
    <submittedName>
        <fullName evidence="2">Uncharacterized protein</fullName>
    </submittedName>
</protein>
<comment type="caution">
    <text evidence="2">The sequence shown here is derived from an EMBL/GenBank/DDBJ whole genome shotgun (WGS) entry which is preliminary data.</text>
</comment>
<sequence>MSRVFSTLLLGKGWPSFRLLVPLSSGKGASSLSFLPDLGYSPIVGSMTPLLLMPFSFAERSTNLRHLLERLNKMPYDCKDMTKDRLLSHFGLSPRVVPLREPLGITVVFITTFFIYPWYVSYLGSLSLFVYANGIMFSKLLRDEHRAATTPPTAKSSCGTPSSSN</sequence>
<dbReference type="AlphaFoldDB" id="A0AAW2PKK3"/>